<keyword evidence="4" id="KW-0547">Nucleotide-binding</keyword>
<keyword evidence="5" id="KW-0067">ATP-binding</keyword>
<dbReference type="InterPro" id="IPR050338">
    <property type="entry name" value="DisA"/>
</dbReference>
<dbReference type="GO" id="GO:0005524">
    <property type="term" value="F:ATP binding"/>
    <property type="evidence" value="ECO:0007669"/>
    <property type="project" value="UniProtKB-KW"/>
</dbReference>
<feature type="non-terminal residue" evidence="8">
    <location>
        <position position="132"/>
    </location>
</feature>
<organism evidence="8">
    <name type="scientific">marine metagenome</name>
    <dbReference type="NCBI Taxonomy" id="408172"/>
    <lineage>
        <taxon>unclassified sequences</taxon>
        <taxon>metagenomes</taxon>
        <taxon>ecological metagenomes</taxon>
    </lineage>
</organism>
<accession>A0A381TTJ9</accession>
<keyword evidence="3" id="KW-0548">Nucleotidyltransferase</keyword>
<evidence type="ECO:0000256" key="6">
    <source>
        <dbReference type="SAM" id="Phobius"/>
    </source>
</evidence>
<gene>
    <name evidence="8" type="ORF">METZ01_LOCUS72209</name>
</gene>
<keyword evidence="2" id="KW-0808">Transferase</keyword>
<evidence type="ECO:0000256" key="2">
    <source>
        <dbReference type="ARBA" id="ARBA00022679"/>
    </source>
</evidence>
<evidence type="ECO:0000256" key="1">
    <source>
        <dbReference type="ARBA" id="ARBA00000877"/>
    </source>
</evidence>
<evidence type="ECO:0000256" key="4">
    <source>
        <dbReference type="ARBA" id="ARBA00022741"/>
    </source>
</evidence>
<sequence>VSLLIYELLKLVRRTRASQIFIGGGLLIGLYYASQFTPLQTLNWLFRDMFGYIVFAAIVLFQSDIRRALAHFGRAPFFRYFSRAEATDETIEEVVVALRMLAEQGVGAIVAIEREIGLRTYVESGIPLDAAV</sequence>
<dbReference type="SUPFAM" id="SSF143597">
    <property type="entry name" value="YojJ-like"/>
    <property type="match status" value="1"/>
</dbReference>
<comment type="catalytic activity">
    <reaction evidence="1">
        <text>2 ATP = 3',3'-c-di-AMP + 2 diphosphate</text>
        <dbReference type="Rhea" id="RHEA:35655"/>
        <dbReference type="ChEBI" id="CHEBI:30616"/>
        <dbReference type="ChEBI" id="CHEBI:33019"/>
        <dbReference type="ChEBI" id="CHEBI:71500"/>
        <dbReference type="EC" id="2.7.7.85"/>
    </reaction>
</comment>
<feature type="domain" description="DAC" evidence="7">
    <location>
        <begin position="62"/>
        <end position="132"/>
    </location>
</feature>
<keyword evidence="6" id="KW-1133">Transmembrane helix</keyword>
<name>A0A381TTJ9_9ZZZZ</name>
<protein>
    <recommendedName>
        <fullName evidence="7">DAC domain-containing protein</fullName>
    </recommendedName>
</protein>
<dbReference type="EMBL" id="UINC01005141">
    <property type="protein sequence ID" value="SVA19355.1"/>
    <property type="molecule type" value="Genomic_DNA"/>
</dbReference>
<dbReference type="AlphaFoldDB" id="A0A381TTJ9"/>
<dbReference type="GO" id="GO:0106408">
    <property type="term" value="F:diadenylate cyclase activity"/>
    <property type="evidence" value="ECO:0007669"/>
    <property type="project" value="UniProtKB-EC"/>
</dbReference>
<dbReference type="InterPro" id="IPR036888">
    <property type="entry name" value="DNA_integrity_DisA_N_sf"/>
</dbReference>
<feature type="transmembrane region" description="Helical" evidence="6">
    <location>
        <begin position="44"/>
        <end position="61"/>
    </location>
</feature>
<dbReference type="GO" id="GO:0004016">
    <property type="term" value="F:adenylate cyclase activity"/>
    <property type="evidence" value="ECO:0007669"/>
    <property type="project" value="TreeGrafter"/>
</dbReference>
<reference evidence="8" key="1">
    <citation type="submission" date="2018-05" db="EMBL/GenBank/DDBJ databases">
        <authorList>
            <person name="Lanie J.A."/>
            <person name="Ng W.-L."/>
            <person name="Kazmierczak K.M."/>
            <person name="Andrzejewski T.M."/>
            <person name="Davidsen T.M."/>
            <person name="Wayne K.J."/>
            <person name="Tettelin H."/>
            <person name="Glass J.I."/>
            <person name="Rusch D."/>
            <person name="Podicherti R."/>
            <person name="Tsui H.-C.T."/>
            <person name="Winkler M.E."/>
        </authorList>
    </citation>
    <scope>NUCLEOTIDE SEQUENCE</scope>
</reference>
<dbReference type="PROSITE" id="PS51794">
    <property type="entry name" value="DAC"/>
    <property type="match status" value="1"/>
</dbReference>
<dbReference type="Gene3D" id="3.40.1700.10">
    <property type="entry name" value="DNA integrity scanning protein, DisA, N-terminal domain"/>
    <property type="match status" value="1"/>
</dbReference>
<dbReference type="InterPro" id="IPR003390">
    <property type="entry name" value="DNA_integrity_scan_DisA_N"/>
</dbReference>
<keyword evidence="6" id="KW-0812">Transmembrane</keyword>
<proteinExistence type="predicted"/>
<feature type="non-terminal residue" evidence="8">
    <location>
        <position position="1"/>
    </location>
</feature>
<evidence type="ECO:0000259" key="7">
    <source>
        <dbReference type="PROSITE" id="PS51794"/>
    </source>
</evidence>
<dbReference type="PANTHER" id="PTHR34185:SF1">
    <property type="entry name" value="DIADENYLATE CYCLASE"/>
    <property type="match status" value="1"/>
</dbReference>
<evidence type="ECO:0000256" key="3">
    <source>
        <dbReference type="ARBA" id="ARBA00022695"/>
    </source>
</evidence>
<keyword evidence="6" id="KW-0472">Membrane</keyword>
<evidence type="ECO:0000313" key="8">
    <source>
        <dbReference type="EMBL" id="SVA19355.1"/>
    </source>
</evidence>
<dbReference type="PANTHER" id="PTHR34185">
    <property type="entry name" value="DIADENYLATE CYCLASE"/>
    <property type="match status" value="1"/>
</dbReference>
<feature type="transmembrane region" description="Helical" evidence="6">
    <location>
        <begin position="20"/>
        <end position="38"/>
    </location>
</feature>
<evidence type="ECO:0000256" key="5">
    <source>
        <dbReference type="ARBA" id="ARBA00022840"/>
    </source>
</evidence>